<accession>A0ACB8BK91</accession>
<dbReference type="EMBL" id="MU266395">
    <property type="protein sequence ID" value="KAH7925775.1"/>
    <property type="molecule type" value="Genomic_DNA"/>
</dbReference>
<proteinExistence type="predicted"/>
<gene>
    <name evidence="1" type="ORF">BV22DRAFT_406588</name>
</gene>
<reference evidence="1" key="1">
    <citation type="journal article" date="2021" name="New Phytol.">
        <title>Evolutionary innovations through gain and loss of genes in the ectomycorrhizal Boletales.</title>
        <authorList>
            <person name="Wu G."/>
            <person name="Miyauchi S."/>
            <person name="Morin E."/>
            <person name="Kuo A."/>
            <person name="Drula E."/>
            <person name="Varga T."/>
            <person name="Kohler A."/>
            <person name="Feng B."/>
            <person name="Cao Y."/>
            <person name="Lipzen A."/>
            <person name="Daum C."/>
            <person name="Hundley H."/>
            <person name="Pangilinan J."/>
            <person name="Johnson J."/>
            <person name="Barry K."/>
            <person name="LaButti K."/>
            <person name="Ng V."/>
            <person name="Ahrendt S."/>
            <person name="Min B."/>
            <person name="Choi I.G."/>
            <person name="Park H."/>
            <person name="Plett J.M."/>
            <person name="Magnuson J."/>
            <person name="Spatafora J.W."/>
            <person name="Nagy L.G."/>
            <person name="Henrissat B."/>
            <person name="Grigoriev I.V."/>
            <person name="Yang Z.L."/>
            <person name="Xu J."/>
            <person name="Martin F.M."/>
        </authorList>
    </citation>
    <scope>NUCLEOTIDE SEQUENCE</scope>
    <source>
        <strain evidence="1">KUC20120723A-06</strain>
    </source>
</reference>
<evidence type="ECO:0000313" key="2">
    <source>
        <dbReference type="Proteomes" id="UP000790709"/>
    </source>
</evidence>
<sequence length="489" mass="54254">MKGPVLRSSDILSILICQRGLCTWRPTSGGCLKSFPSLFLRTTSRPSMNKKLSLDDTCSVFLSRHRFKPTLTTANAIIPPPSSSDVTEKMWTNPMSLSPLIHGNPLAFNPTLPPSQFVHPSSLPIPGAADLAPKSTRQSHARRQPAGHIPRPRNAFILFRCDFVQQRKIPQAVENDHRNLSRIAGKLWREMSKEDKQPWIELALKEKERHAALYPNYKYAPVHNTATRVTIAARQKKTKETVDPEVEEREMEAKRAELSSYMVEGDPPGRDLQRGGHRRRGPPQNAPYPILMPPRRSSSCPPVGSVPIPTCVPLESWTQALTTQDDLARRPSRTTMYHSVTSEPIAPISVRDFHALESPWVSAPTPFEWPLFQDVLGPLTGPLTLGMPQFTSPFGTIDQLPPLPISDDTFDSADRMARLSLDPDFTNPFDSRGLFYEANNPGLPLPISSTVSPLDLHVSASPALIAPTLLLSHEPPSSRENGPHPSQNP</sequence>
<keyword evidence="2" id="KW-1185">Reference proteome</keyword>
<protein>
    <submittedName>
        <fullName evidence="1">Uncharacterized protein</fullName>
    </submittedName>
</protein>
<name>A0ACB8BK91_9AGAM</name>
<organism evidence="1 2">
    <name type="scientific">Leucogyrophana mollusca</name>
    <dbReference type="NCBI Taxonomy" id="85980"/>
    <lineage>
        <taxon>Eukaryota</taxon>
        <taxon>Fungi</taxon>
        <taxon>Dikarya</taxon>
        <taxon>Basidiomycota</taxon>
        <taxon>Agaricomycotina</taxon>
        <taxon>Agaricomycetes</taxon>
        <taxon>Agaricomycetidae</taxon>
        <taxon>Boletales</taxon>
        <taxon>Boletales incertae sedis</taxon>
        <taxon>Leucogyrophana</taxon>
    </lineage>
</organism>
<comment type="caution">
    <text evidence="1">The sequence shown here is derived from an EMBL/GenBank/DDBJ whole genome shotgun (WGS) entry which is preliminary data.</text>
</comment>
<dbReference type="Proteomes" id="UP000790709">
    <property type="component" value="Unassembled WGS sequence"/>
</dbReference>
<evidence type="ECO:0000313" key="1">
    <source>
        <dbReference type="EMBL" id="KAH7925775.1"/>
    </source>
</evidence>